<sequence length="292" mass="33643">MQLLSIGIPNALKNSSDFLKHGLKDMKTEGIDVNVNLDNRGNITFFNIDVEDKASYKNISKIRQHISDIISDIIVNQIDKKLIKKIIDKYYYYFNSDEKQKIANIANSILDNDVNRETFKLVKKEKIFIEIEDFLKDNETIDIEGFVNFRLRDFIGELSEVVDRAVDEYLMQKEYDEFIGLLKYFVELQDSKIDVLNILVDKGGKFRFFDKDNNPITGKFLSDITIEFSGGELSDDDMLISTLIAMAPAKIYIHFANNIKNKEVLDTVKKIFSDRVFICNGCSLCAAHEARK</sequence>
<name>A0A223HVC8_THETR</name>
<evidence type="ECO:0000313" key="2">
    <source>
        <dbReference type="Proteomes" id="UP000214975"/>
    </source>
</evidence>
<organism evidence="1 2">
    <name type="scientific">Thermoanaerobacterium thermosaccharolyticum</name>
    <name type="common">Clostridium thermosaccharolyticum</name>
    <dbReference type="NCBI Taxonomy" id="1517"/>
    <lineage>
        <taxon>Bacteria</taxon>
        <taxon>Bacillati</taxon>
        <taxon>Bacillota</taxon>
        <taxon>Clostridia</taxon>
        <taxon>Thermoanaerobacterales</taxon>
        <taxon>Thermoanaerobacteraceae</taxon>
        <taxon>Thermoanaerobacterium</taxon>
    </lineage>
</organism>
<dbReference type="AlphaFoldDB" id="A0A223HVC8"/>
<accession>A0A223HVC8</accession>
<dbReference type="RefSeq" id="WP_094396703.1">
    <property type="nucleotide sequence ID" value="NZ_CP016893.1"/>
</dbReference>
<dbReference type="Pfam" id="PF08812">
    <property type="entry name" value="YtxC"/>
    <property type="match status" value="1"/>
</dbReference>
<dbReference type="EMBL" id="CP016893">
    <property type="protein sequence ID" value="AST56443.1"/>
    <property type="molecule type" value="Genomic_DNA"/>
</dbReference>
<gene>
    <name evidence="1" type="ORF">Thert_00206</name>
</gene>
<dbReference type="Proteomes" id="UP000214975">
    <property type="component" value="Chromosome"/>
</dbReference>
<proteinExistence type="predicted"/>
<evidence type="ECO:0000313" key="1">
    <source>
        <dbReference type="EMBL" id="AST56443.1"/>
    </source>
</evidence>
<reference evidence="1 2" key="1">
    <citation type="submission" date="2016-08" db="EMBL/GenBank/DDBJ databases">
        <title>A novel genetic cassette of butanologenic Thermoanaerobacterium thermosaccharolyticum that directly convert cellulose to butanol.</title>
        <authorList>
            <person name="Li T."/>
            <person name="He J."/>
        </authorList>
    </citation>
    <scope>NUCLEOTIDE SEQUENCE [LARGE SCALE GENOMIC DNA]</scope>
    <source>
        <strain evidence="1 2">TG57</strain>
    </source>
</reference>
<dbReference type="NCBIfam" id="TIGR02834">
    <property type="entry name" value="spo_ytxC"/>
    <property type="match status" value="1"/>
</dbReference>
<dbReference type="InterPro" id="IPR014199">
    <property type="entry name" value="Spore_YtxC"/>
</dbReference>
<protein>
    <submittedName>
        <fullName evidence="1">Sporulation protein YtxC</fullName>
    </submittedName>
</protein>